<protein>
    <submittedName>
        <fullName evidence="2">Uncharacterized protein</fullName>
    </submittedName>
</protein>
<dbReference type="AlphaFoldDB" id="A0A6G9IDG7"/>
<evidence type="ECO:0000313" key="2">
    <source>
        <dbReference type="EMBL" id="QIQ22281.1"/>
    </source>
</evidence>
<keyword evidence="3" id="KW-1185">Reference proteome</keyword>
<organism evidence="2 3">
    <name type="scientific">Zophobihabitans entericus</name>
    <dbReference type="NCBI Taxonomy" id="1635327"/>
    <lineage>
        <taxon>Bacteria</taxon>
        <taxon>Pseudomonadati</taxon>
        <taxon>Pseudomonadota</taxon>
        <taxon>Gammaproteobacteria</taxon>
        <taxon>Orbales</taxon>
        <taxon>Orbaceae</taxon>
        <taxon>Zophobihabitans</taxon>
    </lineage>
</organism>
<accession>A0A6G9IDG7</accession>
<feature type="chain" id="PRO_5026046497" evidence="1">
    <location>
        <begin position="27"/>
        <end position="203"/>
    </location>
</feature>
<evidence type="ECO:0000313" key="3">
    <source>
        <dbReference type="Proteomes" id="UP000501168"/>
    </source>
</evidence>
<dbReference type="RefSeq" id="WP_166917577.1">
    <property type="nucleotide sequence ID" value="NZ_CP050253.1"/>
</dbReference>
<keyword evidence="1" id="KW-0732">Signal</keyword>
<dbReference type="KEGG" id="orb:IPMB12_11655"/>
<evidence type="ECO:0000256" key="1">
    <source>
        <dbReference type="SAM" id="SignalP"/>
    </source>
</evidence>
<feature type="signal peptide" evidence="1">
    <location>
        <begin position="1"/>
        <end position="26"/>
    </location>
</feature>
<dbReference type="EMBL" id="CP050253">
    <property type="protein sequence ID" value="QIQ22281.1"/>
    <property type="molecule type" value="Genomic_DNA"/>
</dbReference>
<sequence>MKLKTMKLKALIFSLFFLFYCGAGMAAGALFPTTYNFDKDYLVKNFWRCSYSSAGEALAYKIVLPNYMKPISIEPEPIPGANITEIGTYQTIKDLDAEAPFIETNVYYEEVLVDIAPADWLKSKLALSGEQILDQRELTTSSGVRYLDILTAGVRDGESVVSRNVVYRKDNMYFYVRVSMDAKDYGTNMDLVLFISANFTTDK</sequence>
<proteinExistence type="predicted"/>
<dbReference type="Proteomes" id="UP000501168">
    <property type="component" value="Chromosome"/>
</dbReference>
<dbReference type="InParanoid" id="A0A6G9IDG7"/>
<reference evidence="2 3" key="1">
    <citation type="submission" date="2020-03" db="EMBL/GenBank/DDBJ databases">
        <title>Complete genome sequence of Orbus sp. IPMB12 (BCRC 80908).</title>
        <authorList>
            <person name="Lo W.-S."/>
            <person name="Chang T.-H."/>
            <person name="Kuo C.-H."/>
        </authorList>
    </citation>
    <scope>NUCLEOTIDE SEQUENCE [LARGE SCALE GENOMIC DNA]</scope>
    <source>
        <strain evidence="2 3">IPMB12</strain>
    </source>
</reference>
<name>A0A6G9IDG7_9GAMM</name>
<gene>
    <name evidence="2" type="ORF">IPMB12_11655</name>
</gene>